<feature type="domain" description="BIG2" evidence="2">
    <location>
        <begin position="25"/>
        <end position="107"/>
    </location>
</feature>
<protein>
    <submittedName>
        <fullName evidence="3">DUF1553 domain-containing protein</fullName>
    </submittedName>
</protein>
<dbReference type="SUPFAM" id="SSF49373">
    <property type="entry name" value="Invasin/intimin cell-adhesion fragments"/>
    <property type="match status" value="2"/>
</dbReference>
<dbReference type="Pfam" id="PF02368">
    <property type="entry name" value="Big_2"/>
    <property type="match status" value="2"/>
</dbReference>
<dbReference type="SMART" id="SM00635">
    <property type="entry name" value="BID_2"/>
    <property type="match status" value="2"/>
</dbReference>
<dbReference type="Pfam" id="PF07583">
    <property type="entry name" value="PSCyt2"/>
    <property type="match status" value="1"/>
</dbReference>
<feature type="chain" id="PRO_5030618132" evidence="1">
    <location>
        <begin position="21"/>
        <end position="823"/>
    </location>
</feature>
<keyword evidence="1" id="KW-0732">Signal</keyword>
<dbReference type="PANTHER" id="PTHR35889:SF3">
    <property type="entry name" value="F-BOX DOMAIN-CONTAINING PROTEIN"/>
    <property type="match status" value="1"/>
</dbReference>
<accession>A0A7V9ACM6</accession>
<dbReference type="Gene3D" id="2.60.40.1080">
    <property type="match status" value="2"/>
</dbReference>
<reference evidence="3 4" key="1">
    <citation type="submission" date="2020-07" db="EMBL/GenBank/DDBJ databases">
        <title>Thermogemmata thermophila gen. nov., sp. nov., a novel moderate thermophilic planctomycete from a Kamchatka hot spring.</title>
        <authorList>
            <person name="Elcheninov A.G."/>
            <person name="Podosokorskaya O.A."/>
            <person name="Kovaleva O.L."/>
            <person name="Novikov A."/>
            <person name="Bonch-Osmolovskaya E.A."/>
            <person name="Toshchakov S.V."/>
            <person name="Kublanov I.V."/>
        </authorList>
    </citation>
    <scope>NUCLEOTIDE SEQUENCE [LARGE SCALE GENOMIC DNA]</scope>
    <source>
        <strain evidence="3 4">2918</strain>
    </source>
</reference>
<feature type="signal peptide" evidence="1">
    <location>
        <begin position="1"/>
        <end position="20"/>
    </location>
</feature>
<dbReference type="InterPro" id="IPR003343">
    <property type="entry name" value="Big_2"/>
</dbReference>
<dbReference type="EMBL" id="JACEFB010000013">
    <property type="protein sequence ID" value="MBA2227343.1"/>
    <property type="molecule type" value="Genomic_DNA"/>
</dbReference>
<evidence type="ECO:0000259" key="2">
    <source>
        <dbReference type="SMART" id="SM00635"/>
    </source>
</evidence>
<evidence type="ECO:0000313" key="3">
    <source>
        <dbReference type="EMBL" id="MBA2227343.1"/>
    </source>
</evidence>
<sequence length="823" mass="91619">MTRYLWIVGFVCVGASAAAAQSPPAVTALNAYPAQLKLVGVDDAPQLLITGRRADGREIDLTRAVTYTVSNPSVLRVQNDGRVIPLANGSAEITATFNNLSVKVPVVAEKMEAPLPINFANDVVPIFTKLGCASGGCHGKIQGQNGFRLSLLGHDPRFDYDNLLKESRGRRVMPAAPDASLLLTKATGRVPHGGGRKMEPDSEEYKIVRRWIASGLPYGQPNDPVVTGISVYPTQRIVDRKGQQQLVVLAHYSNGTTQDVTRRAQYESNDTELATVSESGLVTAQSLTGQAAIMVRFSGYVTVFQAVIPRPGPPVSFSFPENNPIDKATARKWRELNIAPSELCSDEVFIRRVYLDITGTLPDVEAILQFVADKDPNKRAKLVDRLLETPEYAYYFANKWADILRVKRRGQTERAFGTFAFHAWIRDSLAADKPYDQFVRELLTAVGDENTSPPTVWYKEVRTPENFVDDVSQVFLGQRLACANCHHHPYEKWSQDDYWGLAAFFGRVGTKNLPIPGVQNQQAQRQIVFVRPNGSVTNKRTGQAAVYKPLEAEPVSITVGQDPREQFAQWLTSPSNPFFAKALVNRYWAHFFGRGIVDPPDDMRVTNPPSNPELLEALAQSFVQNKYSLKALIRLICTSRTYQLSAIPNEFNASDKQSFARYYPRRLQAEVLYDAVSKLTGTPASFPGLPNDRFAPNRAIMLPDESFTSYFLDVAGRPQRISACECERVNEASLAMTLHLLNSQEVQDKIARPGGRADLLARDPRPDAEKVTELFLLATATRPTPEQLQKALEHIARHEKNKKLAYENIIWALINSKAFLFNQ</sequence>
<evidence type="ECO:0000313" key="4">
    <source>
        <dbReference type="Proteomes" id="UP000542342"/>
    </source>
</evidence>
<evidence type="ECO:0000256" key="1">
    <source>
        <dbReference type="SAM" id="SignalP"/>
    </source>
</evidence>
<dbReference type="RefSeq" id="WP_194539207.1">
    <property type="nucleotide sequence ID" value="NZ_JACEFB010000013.1"/>
</dbReference>
<dbReference type="Pfam" id="PF07587">
    <property type="entry name" value="PSD1"/>
    <property type="match status" value="1"/>
</dbReference>
<dbReference type="InterPro" id="IPR008964">
    <property type="entry name" value="Invasin/intimin_cell_adhesion"/>
</dbReference>
<keyword evidence="4" id="KW-1185">Reference proteome</keyword>
<name>A0A7V9ACM6_9BACT</name>
<proteinExistence type="predicted"/>
<dbReference type="InterPro" id="IPR022655">
    <property type="entry name" value="DUF1553"/>
</dbReference>
<organism evidence="3 4">
    <name type="scientific">Thermogemmata fonticola</name>
    <dbReference type="NCBI Taxonomy" id="2755323"/>
    <lineage>
        <taxon>Bacteria</taxon>
        <taxon>Pseudomonadati</taxon>
        <taxon>Planctomycetota</taxon>
        <taxon>Planctomycetia</taxon>
        <taxon>Gemmatales</taxon>
        <taxon>Gemmataceae</taxon>
        <taxon>Thermogemmata</taxon>
    </lineage>
</organism>
<dbReference type="PANTHER" id="PTHR35889">
    <property type="entry name" value="CYCLOINULO-OLIGOSACCHARIDE FRUCTANOTRANSFERASE-RELATED"/>
    <property type="match status" value="1"/>
</dbReference>
<dbReference type="Proteomes" id="UP000542342">
    <property type="component" value="Unassembled WGS sequence"/>
</dbReference>
<dbReference type="InterPro" id="IPR011444">
    <property type="entry name" value="DUF1549"/>
</dbReference>
<gene>
    <name evidence="3" type="ORF">H0921_14375</name>
</gene>
<dbReference type="AlphaFoldDB" id="A0A7V9ACM6"/>
<feature type="domain" description="BIG2" evidence="2">
    <location>
        <begin position="225"/>
        <end position="309"/>
    </location>
</feature>
<comment type="caution">
    <text evidence="3">The sequence shown here is derived from an EMBL/GenBank/DDBJ whole genome shotgun (WGS) entry which is preliminary data.</text>
</comment>